<evidence type="ECO:0000256" key="1">
    <source>
        <dbReference type="SAM" id="Coils"/>
    </source>
</evidence>
<gene>
    <name evidence="5" type="ORF">MiSe_45480</name>
</gene>
<feature type="domain" description="TerB-C" evidence="4">
    <location>
        <begin position="264"/>
        <end position="363"/>
    </location>
</feature>
<organism evidence="5 6">
    <name type="scientific">Microseira wollei NIES-4236</name>
    <dbReference type="NCBI Taxonomy" id="2530354"/>
    <lineage>
        <taxon>Bacteria</taxon>
        <taxon>Bacillati</taxon>
        <taxon>Cyanobacteriota</taxon>
        <taxon>Cyanophyceae</taxon>
        <taxon>Oscillatoriophycideae</taxon>
        <taxon>Aerosakkonematales</taxon>
        <taxon>Aerosakkonemataceae</taxon>
        <taxon>Microseira</taxon>
    </lineage>
</organism>
<evidence type="ECO:0000313" key="5">
    <source>
        <dbReference type="EMBL" id="GET39776.1"/>
    </source>
</evidence>
<keyword evidence="3" id="KW-0812">Transmembrane</keyword>
<evidence type="ECO:0000259" key="4">
    <source>
        <dbReference type="Pfam" id="PF15615"/>
    </source>
</evidence>
<dbReference type="AlphaFoldDB" id="A0AAV3XGC4"/>
<keyword evidence="3" id="KW-1133">Transmembrane helix</keyword>
<dbReference type="Proteomes" id="UP001050975">
    <property type="component" value="Unassembled WGS sequence"/>
</dbReference>
<keyword evidence="6" id="KW-1185">Reference proteome</keyword>
<name>A0AAV3XGC4_9CYAN</name>
<accession>A0AAV3XGC4</accession>
<reference evidence="5" key="1">
    <citation type="submission" date="2019-10" db="EMBL/GenBank/DDBJ databases">
        <title>Draft genome sequece of Microseira wollei NIES-4236.</title>
        <authorList>
            <person name="Yamaguchi H."/>
            <person name="Suzuki S."/>
            <person name="Kawachi M."/>
        </authorList>
    </citation>
    <scope>NUCLEOTIDE SEQUENCE</scope>
    <source>
        <strain evidence="5">NIES-4236</strain>
    </source>
</reference>
<dbReference type="Pfam" id="PF15615">
    <property type="entry name" value="TerB_C"/>
    <property type="match status" value="1"/>
</dbReference>
<feature type="coiled-coil region" evidence="1">
    <location>
        <begin position="158"/>
        <end position="206"/>
    </location>
</feature>
<feature type="transmembrane region" description="Helical" evidence="3">
    <location>
        <begin position="30"/>
        <end position="50"/>
    </location>
</feature>
<feature type="compositionally biased region" description="Polar residues" evidence="2">
    <location>
        <begin position="219"/>
        <end position="229"/>
    </location>
</feature>
<dbReference type="RefSeq" id="WP_226585320.1">
    <property type="nucleotide sequence ID" value="NZ_BLAY01000074.1"/>
</dbReference>
<protein>
    <recommendedName>
        <fullName evidence="4">TerB-C domain-containing protein</fullName>
    </recommendedName>
</protein>
<feature type="transmembrane region" description="Helical" evidence="3">
    <location>
        <begin position="7"/>
        <end position="24"/>
    </location>
</feature>
<sequence>MINNEWLLSAVTFIIGFTLTLLVLGNIQTALLAGVFAVPAAFAGLIAVNIQRRIAQKRVLTALQVEIRQMEKLKHLLQQDLWAIANQSDQIQEQINYRQNQLNWLQVQIGEKQKSKQDLTLALIGLGEDKRLMEEAIYHLNQQKEELDLSVRSIKSQHYKAETNKNELLADLQHLKEEIAFQKTEKQRLQETIDFLRSQFHEWQMEDIEVHDITPPVQELTSPETQKLLTASDDQEDAETGRKGDAERAREFISGKTEISADFESTEFIDAVSPPEQSDADLDAEWAEFVAQLTYPELEVLKAIVEQSNPNSTIKNIAESNITMPELLIDAINERAIATLGDIIIEPGTDAPAIADPEYLETVKKLLEIKAGK</sequence>
<comment type="caution">
    <text evidence="5">The sequence shown here is derived from an EMBL/GenBank/DDBJ whole genome shotgun (WGS) entry which is preliminary data.</text>
</comment>
<feature type="region of interest" description="Disordered" evidence="2">
    <location>
        <begin position="219"/>
        <end position="248"/>
    </location>
</feature>
<keyword evidence="1" id="KW-0175">Coiled coil</keyword>
<evidence type="ECO:0000256" key="2">
    <source>
        <dbReference type="SAM" id="MobiDB-lite"/>
    </source>
</evidence>
<evidence type="ECO:0000256" key="3">
    <source>
        <dbReference type="SAM" id="Phobius"/>
    </source>
</evidence>
<proteinExistence type="predicted"/>
<feature type="compositionally biased region" description="Basic and acidic residues" evidence="2">
    <location>
        <begin position="239"/>
        <end position="248"/>
    </location>
</feature>
<evidence type="ECO:0000313" key="6">
    <source>
        <dbReference type="Proteomes" id="UP001050975"/>
    </source>
</evidence>
<dbReference type="InterPro" id="IPR028932">
    <property type="entry name" value="TerB-C"/>
</dbReference>
<keyword evidence="3" id="KW-0472">Membrane</keyword>
<dbReference type="EMBL" id="BLAY01000074">
    <property type="protein sequence ID" value="GET39776.1"/>
    <property type="molecule type" value="Genomic_DNA"/>
</dbReference>